<proteinExistence type="predicted"/>
<gene>
    <name evidence="2" type="ORF">SDC9_162533</name>
</gene>
<evidence type="ECO:0000313" key="2">
    <source>
        <dbReference type="EMBL" id="MPN15204.1"/>
    </source>
</evidence>
<organism evidence="2">
    <name type="scientific">bioreactor metagenome</name>
    <dbReference type="NCBI Taxonomy" id="1076179"/>
    <lineage>
        <taxon>unclassified sequences</taxon>
        <taxon>metagenomes</taxon>
        <taxon>ecological metagenomes</taxon>
    </lineage>
</organism>
<dbReference type="AlphaFoldDB" id="A0A645FSP8"/>
<sequence length="112" mass="12383">MAHHHAVFAGQRHNVGNRANRNQIPVPVQQFLRLGLFYRANHFKGNAHTGQLFAGAFIAGQLRVDDGNGGRQFGRGQVVIGHHNIHPKVGGVGNFLPRRNAVIHRDDQRDTA</sequence>
<feature type="region of interest" description="Disordered" evidence="1">
    <location>
        <begin position="1"/>
        <end position="21"/>
    </location>
</feature>
<reference evidence="2" key="1">
    <citation type="submission" date="2019-08" db="EMBL/GenBank/DDBJ databases">
        <authorList>
            <person name="Kucharzyk K."/>
            <person name="Murdoch R.W."/>
            <person name="Higgins S."/>
            <person name="Loffler F."/>
        </authorList>
    </citation>
    <scope>NUCLEOTIDE SEQUENCE</scope>
</reference>
<comment type="caution">
    <text evidence="2">The sequence shown here is derived from an EMBL/GenBank/DDBJ whole genome shotgun (WGS) entry which is preliminary data.</text>
</comment>
<dbReference type="EMBL" id="VSSQ01061912">
    <property type="protein sequence ID" value="MPN15204.1"/>
    <property type="molecule type" value="Genomic_DNA"/>
</dbReference>
<protein>
    <submittedName>
        <fullName evidence="2">Uncharacterized protein</fullName>
    </submittedName>
</protein>
<evidence type="ECO:0000256" key="1">
    <source>
        <dbReference type="SAM" id="MobiDB-lite"/>
    </source>
</evidence>
<accession>A0A645FSP8</accession>
<name>A0A645FSP8_9ZZZZ</name>